<dbReference type="InterPro" id="IPR013766">
    <property type="entry name" value="Thioredoxin_domain"/>
</dbReference>
<dbReference type="PANTHER" id="PTHR45663">
    <property type="entry name" value="GEO12009P1"/>
    <property type="match status" value="1"/>
</dbReference>
<dbReference type="RefSeq" id="WP_152623150.1">
    <property type="nucleotide sequence ID" value="NZ_JQKF01000017.1"/>
</dbReference>
<feature type="site" description="Contributes to redox potential value" evidence="8">
    <location>
        <position position="34"/>
    </location>
</feature>
<dbReference type="OrthoDB" id="9790390at2"/>
<keyword evidence="2" id="KW-0813">Transport</keyword>
<dbReference type="GO" id="GO:0015035">
    <property type="term" value="F:protein-disulfide reductase activity"/>
    <property type="evidence" value="ECO:0007669"/>
    <property type="project" value="UniProtKB-UniRule"/>
</dbReference>
<dbReference type="Pfam" id="PF00085">
    <property type="entry name" value="Thioredoxin"/>
    <property type="match status" value="1"/>
</dbReference>
<dbReference type="PROSITE" id="PS51352">
    <property type="entry name" value="THIOREDOXIN_2"/>
    <property type="match status" value="1"/>
</dbReference>
<feature type="site" description="Deprotonates C-terminal active site Cys" evidence="8">
    <location>
        <position position="27"/>
    </location>
</feature>
<dbReference type="InterPro" id="IPR017937">
    <property type="entry name" value="Thioredoxin_CS"/>
</dbReference>
<evidence type="ECO:0000256" key="7">
    <source>
        <dbReference type="PIRNR" id="PIRNR000077"/>
    </source>
</evidence>
<reference evidence="11 12" key="1">
    <citation type="submission" date="2015-01" db="EMBL/GenBank/DDBJ databases">
        <title>Draft genome of the acidophilic iron oxidizer Ferrimicrobium acidiphilum strain T23.</title>
        <authorList>
            <person name="Poehlein A."/>
            <person name="Eisen S."/>
            <person name="Schloemann M."/>
            <person name="Johnson B.D."/>
            <person name="Daniel R."/>
            <person name="Muehling M."/>
        </authorList>
    </citation>
    <scope>NUCLEOTIDE SEQUENCE [LARGE SCALE GENOMIC DNA]</scope>
    <source>
        <strain evidence="11 12">T23</strain>
    </source>
</reference>
<evidence type="ECO:0000313" key="11">
    <source>
        <dbReference type="EMBL" id="KJE76458.1"/>
    </source>
</evidence>
<dbReference type="CDD" id="cd02947">
    <property type="entry name" value="TRX_family"/>
    <property type="match status" value="1"/>
</dbReference>
<feature type="disulfide bond" description="Redox-active" evidence="9">
    <location>
        <begin position="33"/>
        <end position="36"/>
    </location>
</feature>
<dbReference type="NCBIfam" id="TIGR01068">
    <property type="entry name" value="thioredoxin"/>
    <property type="match status" value="1"/>
</dbReference>
<dbReference type="GO" id="GO:0045454">
    <property type="term" value="P:cell redox homeostasis"/>
    <property type="evidence" value="ECO:0007669"/>
    <property type="project" value="TreeGrafter"/>
</dbReference>
<keyword evidence="4 9" id="KW-1015">Disulfide bond</keyword>
<evidence type="ECO:0000256" key="2">
    <source>
        <dbReference type="ARBA" id="ARBA00022448"/>
    </source>
</evidence>
<dbReference type="eggNOG" id="COG3118">
    <property type="taxonomic scope" value="Bacteria"/>
</dbReference>
<dbReference type="PIRSF" id="PIRSF000077">
    <property type="entry name" value="Thioredoxin"/>
    <property type="match status" value="1"/>
</dbReference>
<evidence type="ECO:0000313" key="12">
    <source>
        <dbReference type="Proteomes" id="UP000032336"/>
    </source>
</evidence>
<dbReference type="Proteomes" id="UP000032336">
    <property type="component" value="Unassembled WGS sequence"/>
</dbReference>
<evidence type="ECO:0000256" key="9">
    <source>
        <dbReference type="PIRSR" id="PIRSR000077-4"/>
    </source>
</evidence>
<dbReference type="PATRIC" id="fig|1121877.4.peg.2018"/>
<comment type="similarity">
    <text evidence="1 7">Belongs to the thioredoxin family.</text>
</comment>
<accession>A0A0D8FT52</accession>
<gene>
    <name evidence="11" type="primary">trxA2</name>
    <name evidence="11" type="ORF">FEAC_18200</name>
</gene>
<evidence type="ECO:0000256" key="5">
    <source>
        <dbReference type="ARBA" id="ARBA00023284"/>
    </source>
</evidence>
<evidence type="ECO:0000256" key="4">
    <source>
        <dbReference type="ARBA" id="ARBA00023157"/>
    </source>
</evidence>
<evidence type="ECO:0000256" key="8">
    <source>
        <dbReference type="PIRSR" id="PIRSR000077-1"/>
    </source>
</evidence>
<evidence type="ECO:0000256" key="3">
    <source>
        <dbReference type="ARBA" id="ARBA00022982"/>
    </source>
</evidence>
<dbReference type="PROSITE" id="PS00194">
    <property type="entry name" value="THIOREDOXIN_1"/>
    <property type="match status" value="1"/>
</dbReference>
<keyword evidence="5 9" id="KW-0676">Redox-active center</keyword>
<dbReference type="InterPro" id="IPR005746">
    <property type="entry name" value="Thioredoxin"/>
</dbReference>
<evidence type="ECO:0000259" key="10">
    <source>
        <dbReference type="PROSITE" id="PS51352"/>
    </source>
</evidence>
<comment type="caution">
    <text evidence="11">The sequence shown here is derived from an EMBL/GenBank/DDBJ whole genome shotgun (WGS) entry which is preliminary data.</text>
</comment>
<dbReference type="EMBL" id="JXUW01000016">
    <property type="protein sequence ID" value="KJE76458.1"/>
    <property type="molecule type" value="Genomic_DNA"/>
</dbReference>
<protein>
    <recommendedName>
        <fullName evidence="6 7">Thioredoxin</fullName>
    </recommendedName>
</protein>
<dbReference type="GeneID" id="78372963"/>
<dbReference type="PANTHER" id="PTHR45663:SF11">
    <property type="entry name" value="GEO12009P1"/>
    <property type="match status" value="1"/>
</dbReference>
<feature type="active site" description="Nucleophile" evidence="8">
    <location>
        <position position="33"/>
    </location>
</feature>
<dbReference type="Gene3D" id="3.40.30.10">
    <property type="entry name" value="Glutaredoxin"/>
    <property type="match status" value="1"/>
</dbReference>
<name>A0A0D8FT52_9ACTN</name>
<feature type="active site" description="Nucleophile" evidence="8">
    <location>
        <position position="36"/>
    </location>
</feature>
<sequence>MSVEILELNDQNFDERIKASDTPVLVDFWAEWCGPCKMMAPILDEIAEDKKGHLVIGKLNVDNALQVARKFEIMSIPTLMLFRDGEPVKRIVGAMSKKALLKELDPVLAG</sequence>
<organism evidence="11 12">
    <name type="scientific">Ferrimicrobium acidiphilum DSM 19497</name>
    <dbReference type="NCBI Taxonomy" id="1121877"/>
    <lineage>
        <taxon>Bacteria</taxon>
        <taxon>Bacillati</taxon>
        <taxon>Actinomycetota</taxon>
        <taxon>Acidimicrobiia</taxon>
        <taxon>Acidimicrobiales</taxon>
        <taxon>Acidimicrobiaceae</taxon>
        <taxon>Ferrimicrobium</taxon>
    </lineage>
</organism>
<dbReference type="AlphaFoldDB" id="A0A0D8FT52"/>
<dbReference type="PRINTS" id="PR00421">
    <property type="entry name" value="THIOREDOXIN"/>
</dbReference>
<dbReference type="SUPFAM" id="SSF52833">
    <property type="entry name" value="Thioredoxin-like"/>
    <property type="match status" value="1"/>
</dbReference>
<evidence type="ECO:0000256" key="6">
    <source>
        <dbReference type="NCBIfam" id="TIGR01068"/>
    </source>
</evidence>
<dbReference type="STRING" id="1121877.FEAC_18200"/>
<proteinExistence type="inferred from homology"/>
<feature type="domain" description="Thioredoxin" evidence="10">
    <location>
        <begin position="1"/>
        <end position="109"/>
    </location>
</feature>
<keyword evidence="12" id="KW-1185">Reference proteome</keyword>
<evidence type="ECO:0000256" key="1">
    <source>
        <dbReference type="ARBA" id="ARBA00008987"/>
    </source>
</evidence>
<dbReference type="InterPro" id="IPR036249">
    <property type="entry name" value="Thioredoxin-like_sf"/>
</dbReference>
<dbReference type="GO" id="GO:0005829">
    <property type="term" value="C:cytosol"/>
    <property type="evidence" value="ECO:0007669"/>
    <property type="project" value="TreeGrafter"/>
</dbReference>
<dbReference type="FunFam" id="3.40.30.10:FF:000001">
    <property type="entry name" value="Thioredoxin"/>
    <property type="match status" value="1"/>
</dbReference>
<feature type="site" description="Contributes to redox potential value" evidence="8">
    <location>
        <position position="35"/>
    </location>
</feature>
<keyword evidence="3" id="KW-0249">Electron transport</keyword>